<dbReference type="GeneID" id="2912908"/>
<sequence length="389" mass="43694">MQLRWALKAPWMAQRSVRLFHTTSITSVRKLHPILLGKAESMNKEYEALQASPNEDQFKDKKLIAKINLLGQVTHELDSYRNSIVQYDELMSMCDDPELKKDAEDEIPTVEAEAEKAIKKLETLLLPTHPYGDIGCIIEMRPGIGGEEACLFTDNLLNMYTGYADEMGWPYQITNVTRNDKGGITEVILSVDGEGSYNMLQHEGGVHRVQRVPVTESSGRVHTSAAAVIVLPQISESSVAADDIQFAPGEVRIDVMRAQGAGGQHVNKTESAVRLVHIPTKTMVVMQNSRSQRQNKEMAFMILRGRLAEQKRREQAAKSKNARTSQVSATDRSDKIRTYNFHQNRVTDHRCGYSGNLDVVMSGKKLDAVLEALEDHFREESIKDLEVQE</sequence>
<proteinExistence type="inferred from homology"/>
<organism evidence="7 9">
    <name type="scientific">Yarrowia lipolytica</name>
    <name type="common">Candida lipolytica</name>
    <dbReference type="NCBI Taxonomy" id="4952"/>
    <lineage>
        <taxon>Eukaryota</taxon>
        <taxon>Fungi</taxon>
        <taxon>Dikarya</taxon>
        <taxon>Ascomycota</taxon>
        <taxon>Saccharomycotina</taxon>
        <taxon>Dipodascomycetes</taxon>
        <taxon>Dipodascales</taxon>
        <taxon>Dipodascales incertae sedis</taxon>
        <taxon>Yarrowia</taxon>
    </lineage>
</organism>
<feature type="region of interest" description="Disordered" evidence="5">
    <location>
        <begin position="314"/>
        <end position="336"/>
    </location>
</feature>
<dbReference type="OMA" id="DHRVGFK"/>
<keyword evidence="2" id="KW-0488">Methylation</keyword>
<dbReference type="Pfam" id="PF03462">
    <property type="entry name" value="PCRF"/>
    <property type="match status" value="1"/>
</dbReference>
<dbReference type="InterPro" id="IPR050057">
    <property type="entry name" value="Prokaryotic/Mito_RF"/>
</dbReference>
<feature type="domain" description="Prokaryotic-type class I peptide chain release factors" evidence="6">
    <location>
        <begin position="257"/>
        <end position="273"/>
    </location>
</feature>
<evidence type="ECO:0000256" key="2">
    <source>
        <dbReference type="ARBA" id="ARBA00022481"/>
    </source>
</evidence>
<dbReference type="eggNOG" id="KOG2726">
    <property type="taxonomic scope" value="Eukaryota"/>
</dbReference>
<dbReference type="RefSeq" id="XP_504279.2">
    <property type="nucleotide sequence ID" value="XM_504279.2"/>
</dbReference>
<evidence type="ECO:0000256" key="3">
    <source>
        <dbReference type="ARBA" id="ARBA00022917"/>
    </source>
</evidence>
<dbReference type="Gene3D" id="3.30.70.1660">
    <property type="match status" value="1"/>
</dbReference>
<dbReference type="InterPro" id="IPR000352">
    <property type="entry name" value="Pep_chain_release_fac_I"/>
</dbReference>
<dbReference type="GO" id="GO:0005743">
    <property type="term" value="C:mitochondrial inner membrane"/>
    <property type="evidence" value="ECO:0007669"/>
    <property type="project" value="EnsemblFungi"/>
</dbReference>
<dbReference type="FunFam" id="3.30.160.20:FF:000004">
    <property type="entry name" value="Peptide chain release factor 1"/>
    <property type="match status" value="1"/>
</dbReference>
<dbReference type="SUPFAM" id="SSF75620">
    <property type="entry name" value="Release factor"/>
    <property type="match status" value="1"/>
</dbReference>
<evidence type="ECO:0000313" key="10">
    <source>
        <dbReference type="Proteomes" id="UP000256601"/>
    </source>
</evidence>
<accession>A0A1D8NJK4</accession>
<reference evidence="8 10" key="2">
    <citation type="submission" date="2018-07" db="EMBL/GenBank/DDBJ databases">
        <title>Draft Genome Assemblies for Five Robust Yarrowia lipolytica Strains Exhibiting High Lipid Production and Pentose Sugar Utilization and Sugar Alcohol Secretion from Undetoxified Lignocellulosic Biomass Hydrolysates.</title>
        <authorList>
            <consortium name="DOE Joint Genome Institute"/>
            <person name="Walker C."/>
            <person name="Ryu S."/>
            <person name="Na H."/>
            <person name="Zane M."/>
            <person name="LaButti K."/>
            <person name="Lipzen A."/>
            <person name="Haridas S."/>
            <person name="Barry K."/>
            <person name="Grigoriev I.V."/>
            <person name="Quarterman J."/>
            <person name="Slininger P."/>
            <person name="Dien B."/>
            <person name="Trinh C.T."/>
        </authorList>
    </citation>
    <scope>NUCLEOTIDE SEQUENCE [LARGE SCALE GENOMIC DNA]</scope>
    <source>
        <strain evidence="8 10">YB392</strain>
    </source>
</reference>
<gene>
    <name evidence="8" type="ORF">B0I71DRAFT_132430</name>
    <name evidence="7" type="ORF">YALI1_E26900g</name>
</gene>
<evidence type="ECO:0000313" key="9">
    <source>
        <dbReference type="Proteomes" id="UP000182444"/>
    </source>
</evidence>
<name>A0A1D8NJK4_YARLL</name>
<dbReference type="KEGG" id="yli:2912908"/>
<dbReference type="PROSITE" id="PS00745">
    <property type="entry name" value="RF_PROK_I"/>
    <property type="match status" value="1"/>
</dbReference>
<dbReference type="VEuPathDB" id="FungiDB:YALI0_E22759g"/>
<comment type="similarity">
    <text evidence="1">Belongs to the prokaryotic/mitochondrial release factor family.</text>
</comment>
<dbReference type="PANTHER" id="PTHR43804:SF7">
    <property type="entry name" value="LD18447P"/>
    <property type="match status" value="1"/>
</dbReference>
<dbReference type="InterPro" id="IPR045853">
    <property type="entry name" value="Pep_chain_release_fac_I_sf"/>
</dbReference>
<protein>
    <recommendedName>
        <fullName evidence="4">Peptide chain release factor 1, mitochondrial</fullName>
    </recommendedName>
</protein>
<dbReference type="OrthoDB" id="2019491at2759"/>
<keyword evidence="3" id="KW-0648">Protein biosynthesis</keyword>
<evidence type="ECO:0000313" key="8">
    <source>
        <dbReference type="EMBL" id="RDW25525.1"/>
    </source>
</evidence>
<evidence type="ECO:0000256" key="5">
    <source>
        <dbReference type="SAM" id="MobiDB-lite"/>
    </source>
</evidence>
<dbReference type="Proteomes" id="UP000182444">
    <property type="component" value="Chromosome 1E"/>
</dbReference>
<dbReference type="Gene3D" id="6.10.140.1950">
    <property type="match status" value="1"/>
</dbReference>
<evidence type="ECO:0000313" key="7">
    <source>
        <dbReference type="EMBL" id="AOW05807.1"/>
    </source>
</evidence>
<reference evidence="7 9" key="1">
    <citation type="journal article" date="2016" name="PLoS ONE">
        <title>Sequence Assembly of Yarrowia lipolytica Strain W29/CLIB89 Shows Transposable Element Diversity.</title>
        <authorList>
            <person name="Magnan C."/>
            <person name="Yu J."/>
            <person name="Chang I."/>
            <person name="Jahn E."/>
            <person name="Kanomata Y."/>
            <person name="Wu J."/>
            <person name="Zeller M."/>
            <person name="Oakes M."/>
            <person name="Baldi P."/>
            <person name="Sandmeyer S."/>
        </authorList>
    </citation>
    <scope>NUCLEOTIDE SEQUENCE [LARGE SCALE GENOMIC DNA]</scope>
    <source>
        <strain evidence="7">CLIB89</strain>
        <strain evidence="9">CLIB89(W29)</strain>
    </source>
</reference>
<dbReference type="EMBL" id="CP017557">
    <property type="protein sequence ID" value="AOW05807.1"/>
    <property type="molecule type" value="Genomic_DNA"/>
</dbReference>
<dbReference type="Pfam" id="PF00472">
    <property type="entry name" value="RF-1"/>
    <property type="match status" value="1"/>
</dbReference>
<evidence type="ECO:0000259" key="6">
    <source>
        <dbReference type="PROSITE" id="PS00745"/>
    </source>
</evidence>
<dbReference type="InterPro" id="IPR005139">
    <property type="entry name" value="PCRF"/>
</dbReference>
<dbReference type="VEuPathDB" id="FungiDB:YALI1_E26900g"/>
<evidence type="ECO:0000256" key="1">
    <source>
        <dbReference type="ARBA" id="ARBA00010835"/>
    </source>
</evidence>
<dbReference type="AlphaFoldDB" id="A0A1D8NJK4"/>
<dbReference type="Proteomes" id="UP000256601">
    <property type="component" value="Unassembled WGS sequence"/>
</dbReference>
<dbReference type="Gene3D" id="3.30.160.20">
    <property type="match status" value="1"/>
</dbReference>
<dbReference type="GO" id="GO:0070126">
    <property type="term" value="P:mitochondrial translational termination"/>
    <property type="evidence" value="ECO:0007669"/>
    <property type="project" value="EnsemblFungi"/>
</dbReference>
<dbReference type="SMART" id="SM00937">
    <property type="entry name" value="PCRF"/>
    <property type="match status" value="1"/>
</dbReference>
<dbReference type="EMBL" id="KZ857337">
    <property type="protein sequence ID" value="RDW25525.1"/>
    <property type="molecule type" value="Genomic_DNA"/>
</dbReference>
<dbReference type="PANTHER" id="PTHR43804">
    <property type="entry name" value="LD18447P"/>
    <property type="match status" value="1"/>
</dbReference>
<dbReference type="GO" id="GO:0003747">
    <property type="term" value="F:translation release factor activity"/>
    <property type="evidence" value="ECO:0007669"/>
    <property type="project" value="EnsemblFungi"/>
</dbReference>
<evidence type="ECO:0000256" key="4">
    <source>
        <dbReference type="ARBA" id="ARBA00067174"/>
    </source>
</evidence>